<evidence type="ECO:0000256" key="3">
    <source>
        <dbReference type="ARBA" id="ARBA00022670"/>
    </source>
</evidence>
<dbReference type="SUPFAM" id="SSF63737">
    <property type="entry name" value="Leukotriene A4 hydrolase N-terminal domain"/>
    <property type="match status" value="1"/>
</dbReference>
<dbReference type="InterPro" id="IPR045357">
    <property type="entry name" value="Aminopeptidase_N-like_N"/>
</dbReference>
<keyword evidence="11" id="KW-0472">Membrane</keyword>
<evidence type="ECO:0000256" key="12">
    <source>
        <dbReference type="ARBA" id="ARBA00023180"/>
    </source>
</evidence>
<protein>
    <recommendedName>
        <fullName evidence="16">Aminopeptidase</fullName>
        <ecNumber evidence="16">3.4.11.-</ecNumber>
    </recommendedName>
</protein>
<keyword evidence="21" id="KW-1185">Reference proteome</keyword>
<dbReference type="GO" id="GO:0005615">
    <property type="term" value="C:extracellular space"/>
    <property type="evidence" value="ECO:0007669"/>
    <property type="project" value="TreeGrafter"/>
</dbReference>
<dbReference type="GO" id="GO:0006508">
    <property type="term" value="P:proteolysis"/>
    <property type="evidence" value="ECO:0007669"/>
    <property type="project" value="UniProtKB-KW"/>
</dbReference>
<dbReference type="Gene3D" id="2.60.40.1730">
    <property type="entry name" value="tricorn interacting facor f3 domain"/>
    <property type="match status" value="1"/>
</dbReference>
<dbReference type="InterPro" id="IPR050344">
    <property type="entry name" value="Peptidase_M1_aminopeptidases"/>
</dbReference>
<evidence type="ECO:0000256" key="11">
    <source>
        <dbReference type="ARBA" id="ARBA00023136"/>
    </source>
</evidence>
<dbReference type="InterPro" id="IPR001930">
    <property type="entry name" value="Peptidase_M1"/>
</dbReference>
<dbReference type="EMBL" id="WNYA01000001">
    <property type="protein sequence ID" value="KAG8598112.1"/>
    <property type="molecule type" value="Genomic_DNA"/>
</dbReference>
<dbReference type="GO" id="GO:0016020">
    <property type="term" value="C:membrane"/>
    <property type="evidence" value="ECO:0007669"/>
    <property type="project" value="UniProtKB-SubCell"/>
</dbReference>
<evidence type="ECO:0000313" key="20">
    <source>
        <dbReference type="EMBL" id="KAG8598112.1"/>
    </source>
</evidence>
<evidence type="ECO:0000256" key="2">
    <source>
        <dbReference type="ARBA" id="ARBA00010136"/>
    </source>
</evidence>
<keyword evidence="5 14" id="KW-0479">Metal-binding</keyword>
<name>A0AAV7DPF5_ENGPU</name>
<feature type="active site" description="Proton acceptor" evidence="13">
    <location>
        <position position="435"/>
    </location>
</feature>
<evidence type="ECO:0000259" key="19">
    <source>
        <dbReference type="Pfam" id="PF17900"/>
    </source>
</evidence>
<evidence type="ECO:0000256" key="8">
    <source>
        <dbReference type="ARBA" id="ARBA00022968"/>
    </source>
</evidence>
<dbReference type="Pfam" id="PF11838">
    <property type="entry name" value="ERAP1_C"/>
    <property type="match status" value="1"/>
</dbReference>
<dbReference type="InterPro" id="IPR034016">
    <property type="entry name" value="M1_APN-typ"/>
</dbReference>
<evidence type="ECO:0000256" key="1">
    <source>
        <dbReference type="ARBA" id="ARBA00004606"/>
    </source>
</evidence>
<comment type="subcellular location">
    <subcellularLocation>
        <location evidence="1">Membrane</location>
        <topology evidence="1">Single-pass type II membrane protein</topology>
    </subcellularLocation>
</comment>
<dbReference type="PANTHER" id="PTHR11533:SF31">
    <property type="entry name" value="AMINOPEPTIDASE Q"/>
    <property type="match status" value="1"/>
</dbReference>
<keyword evidence="4" id="KW-0812">Transmembrane</keyword>
<keyword evidence="3 16" id="KW-0645">Protease</keyword>
<dbReference type="Gene3D" id="2.60.40.1910">
    <property type="match status" value="1"/>
</dbReference>
<feature type="domain" description="Aminopeptidase N-like N-terminal" evidence="19">
    <location>
        <begin position="88"/>
        <end position="326"/>
    </location>
</feature>
<feature type="binding site" evidence="14">
    <location>
        <position position="434"/>
    </location>
    <ligand>
        <name>Zn(2+)</name>
        <dbReference type="ChEBI" id="CHEBI:29105"/>
        <note>catalytic</note>
    </ligand>
</feature>
<evidence type="ECO:0000259" key="17">
    <source>
        <dbReference type="Pfam" id="PF01433"/>
    </source>
</evidence>
<proteinExistence type="inferred from homology"/>
<dbReference type="FunFam" id="1.10.390.10:FF:000016">
    <property type="entry name" value="Glutamyl aminopeptidase"/>
    <property type="match status" value="1"/>
</dbReference>
<dbReference type="SUPFAM" id="SSF55486">
    <property type="entry name" value="Metalloproteases ('zincins'), catalytic domain"/>
    <property type="match status" value="1"/>
</dbReference>
<dbReference type="GO" id="GO:0070006">
    <property type="term" value="F:metalloaminopeptidase activity"/>
    <property type="evidence" value="ECO:0007669"/>
    <property type="project" value="TreeGrafter"/>
</dbReference>
<dbReference type="InterPro" id="IPR027268">
    <property type="entry name" value="Peptidase_M4/M1_CTD_sf"/>
</dbReference>
<dbReference type="GO" id="GO:0005737">
    <property type="term" value="C:cytoplasm"/>
    <property type="evidence" value="ECO:0007669"/>
    <property type="project" value="TreeGrafter"/>
</dbReference>
<dbReference type="PANTHER" id="PTHR11533">
    <property type="entry name" value="PROTEASE M1 ZINC METALLOPROTEASE"/>
    <property type="match status" value="1"/>
</dbReference>
<feature type="domain" description="ERAP1-like C-terminal" evidence="18">
    <location>
        <begin position="665"/>
        <end position="830"/>
    </location>
</feature>
<dbReference type="Proteomes" id="UP000824782">
    <property type="component" value="Unassembled WGS sequence"/>
</dbReference>
<dbReference type="CDD" id="cd09601">
    <property type="entry name" value="M1_APN-Q_like"/>
    <property type="match status" value="1"/>
</dbReference>
<evidence type="ECO:0000256" key="14">
    <source>
        <dbReference type="PIRSR" id="PIRSR634016-3"/>
    </source>
</evidence>
<dbReference type="Pfam" id="PF17900">
    <property type="entry name" value="Peptidase_M1_N"/>
    <property type="match status" value="1"/>
</dbReference>
<evidence type="ECO:0000256" key="4">
    <source>
        <dbReference type="ARBA" id="ARBA00022692"/>
    </source>
</evidence>
<dbReference type="GO" id="GO:0043171">
    <property type="term" value="P:peptide catabolic process"/>
    <property type="evidence" value="ECO:0007669"/>
    <property type="project" value="TreeGrafter"/>
</dbReference>
<evidence type="ECO:0000256" key="7">
    <source>
        <dbReference type="ARBA" id="ARBA00022833"/>
    </source>
</evidence>
<evidence type="ECO:0000256" key="5">
    <source>
        <dbReference type="ARBA" id="ARBA00022723"/>
    </source>
</evidence>
<feature type="binding site" evidence="14">
    <location>
        <position position="457"/>
    </location>
    <ligand>
        <name>Zn(2+)</name>
        <dbReference type="ChEBI" id="CHEBI:29105"/>
        <note>catalytic</note>
    </ligand>
</feature>
<feature type="site" description="Transition state stabilizer" evidence="15">
    <location>
        <position position="523"/>
    </location>
</feature>
<organism evidence="20 21">
    <name type="scientific">Engystomops pustulosus</name>
    <name type="common">Tungara frog</name>
    <name type="synonym">Physalaemus pustulosus</name>
    <dbReference type="NCBI Taxonomy" id="76066"/>
    <lineage>
        <taxon>Eukaryota</taxon>
        <taxon>Metazoa</taxon>
        <taxon>Chordata</taxon>
        <taxon>Craniata</taxon>
        <taxon>Vertebrata</taxon>
        <taxon>Euteleostomi</taxon>
        <taxon>Amphibia</taxon>
        <taxon>Batrachia</taxon>
        <taxon>Anura</taxon>
        <taxon>Neobatrachia</taxon>
        <taxon>Hyloidea</taxon>
        <taxon>Leptodactylidae</taxon>
        <taxon>Leiuperinae</taxon>
        <taxon>Engystomops</taxon>
    </lineage>
</organism>
<keyword evidence="10 16" id="KW-0482">Metalloprotease</keyword>
<dbReference type="EC" id="3.4.11.-" evidence="16"/>
<dbReference type="InterPro" id="IPR014782">
    <property type="entry name" value="Peptidase_M1_dom"/>
</dbReference>
<evidence type="ECO:0000256" key="10">
    <source>
        <dbReference type="ARBA" id="ARBA00023049"/>
    </source>
</evidence>
<dbReference type="Gene3D" id="1.25.50.20">
    <property type="match status" value="1"/>
</dbReference>
<dbReference type="InterPro" id="IPR024571">
    <property type="entry name" value="ERAP1-like_C_dom"/>
</dbReference>
<dbReference type="AlphaFoldDB" id="A0AAV7DPF5"/>
<keyword evidence="9" id="KW-1133">Transmembrane helix</keyword>
<sequence length="844" mass="96394">MGPKTSSGFYLSRTSAALLALLLAALLLALIVLASLYARTRGAELALPATEDPSCHNLTTPPVTFTSPPDATGRPGIWDNPRLPPDLVPLHYDLELWPRTEPDAGGNYPLSGQVNITISCVHGTDIVLLHSSNLNITLAQLAPLATGLNYKSQQTEGKQWHKLNNAARTYLHEEKVPSHLQDTHASSLYHGQSFNITHLWHTEVHQYLVLELERPLLAGNLYLLQLDYQGFLSVDYSGLFIAEYKDFDIDKVLVASELEPTSARTVYPCFDEPALKATFKTRIVHNSSYVALSNMPAIATSEREDKDGTKWTVTTFNTTLKMSTYITAFVVCDFDYVRTTERGNEIRVWARKEVIKNGFANFSLDIVGPIFSYMEDLFNVTYPLQKTDLVAMPDIGVAAMENWGLITFQETSLMYDPKQKFSNSKALTCLIVAHEIGHQWFGNLVTMKWWNDIWLNEGFASYFEYIGASFIDPKLKLNELFMMHNLVNIFERDSRASARAVSVKEEEINNVDLIEPLFDDFSYNKAAALIRMASTFLTEKLFLKGISSYLKKFSFSNADQDGLWNHLQMFIEEQDEVKLPKPLKNIMDSWTWKKGIPLVTLNTSTGMLSQGVLKMGSHDNLTSDSNHTWIIPISWMKNGVLQPSIWLDTKTKNVPEMKIIRDDEWILLNINVTGYYKTNYDVKNWNSIAKKLEEDIQPVPVINRVQIMDDAFTLANAGYMDYETTLNLTRYLETEMEILVWYRVLKHLNNYKKSLVTYHSFPLIKKYILKRINPIFQHYASILRQNFEETADDIFVHTGIDDIFKTACFLGLKDCLDLANELYRKWMSNTSTHDYRFLKVGSEK</sequence>
<evidence type="ECO:0000256" key="6">
    <source>
        <dbReference type="ARBA" id="ARBA00022801"/>
    </source>
</evidence>
<keyword evidence="16" id="KW-0031">Aminopeptidase</keyword>
<evidence type="ECO:0000256" key="16">
    <source>
        <dbReference type="RuleBase" id="RU364040"/>
    </source>
</evidence>
<dbReference type="PRINTS" id="PR00756">
    <property type="entry name" value="ALADIPTASE"/>
</dbReference>
<gene>
    <name evidence="20" type="ORF">GDO81_002501</name>
</gene>
<comment type="similarity">
    <text evidence="2 16">Belongs to the peptidase M1 family.</text>
</comment>
<feature type="domain" description="Peptidase M1 membrane alanine aminopeptidase" evidence="17">
    <location>
        <begin position="362"/>
        <end position="590"/>
    </location>
</feature>
<reference evidence="20" key="1">
    <citation type="thesis" date="2020" institute="ProQuest LLC" country="789 East Eisenhower Parkway, Ann Arbor, MI, USA">
        <title>Comparative Genomics and Chromosome Evolution.</title>
        <authorList>
            <person name="Mudd A.B."/>
        </authorList>
    </citation>
    <scope>NUCLEOTIDE SEQUENCE</scope>
    <source>
        <strain evidence="20">237g6f4</strain>
        <tissue evidence="20">Blood</tissue>
    </source>
</reference>
<keyword evidence="12" id="KW-0325">Glycoprotein</keyword>
<dbReference type="InterPro" id="IPR042097">
    <property type="entry name" value="Aminopeptidase_N-like_N_sf"/>
</dbReference>
<accession>A0AAV7DPF5</accession>
<evidence type="ECO:0000256" key="9">
    <source>
        <dbReference type="ARBA" id="ARBA00022989"/>
    </source>
</evidence>
<dbReference type="Pfam" id="PF01433">
    <property type="entry name" value="Peptidase_M1"/>
    <property type="match status" value="1"/>
</dbReference>
<evidence type="ECO:0000259" key="18">
    <source>
        <dbReference type="Pfam" id="PF11838"/>
    </source>
</evidence>
<evidence type="ECO:0000256" key="13">
    <source>
        <dbReference type="PIRSR" id="PIRSR634016-1"/>
    </source>
</evidence>
<dbReference type="GO" id="GO:0042277">
    <property type="term" value="F:peptide binding"/>
    <property type="evidence" value="ECO:0007669"/>
    <property type="project" value="TreeGrafter"/>
</dbReference>
<keyword evidence="7 14" id="KW-0862">Zinc</keyword>
<comment type="cofactor">
    <cofactor evidence="14 16">
        <name>Zn(2+)</name>
        <dbReference type="ChEBI" id="CHEBI:29105"/>
    </cofactor>
    <text evidence="14 16">Binds 1 zinc ion per subunit.</text>
</comment>
<dbReference type="Gene3D" id="1.10.390.10">
    <property type="entry name" value="Neutral Protease Domain 2"/>
    <property type="match status" value="1"/>
</dbReference>
<dbReference type="GO" id="GO:0008270">
    <property type="term" value="F:zinc ion binding"/>
    <property type="evidence" value="ECO:0007669"/>
    <property type="project" value="UniProtKB-UniRule"/>
</dbReference>
<comment type="caution">
    <text evidence="20">The sequence shown here is derived from an EMBL/GenBank/DDBJ whole genome shotgun (WGS) entry which is preliminary data.</text>
</comment>
<evidence type="ECO:0000256" key="15">
    <source>
        <dbReference type="PIRSR" id="PIRSR634016-4"/>
    </source>
</evidence>
<feature type="binding site" evidence="14">
    <location>
        <position position="438"/>
    </location>
    <ligand>
        <name>Zn(2+)</name>
        <dbReference type="ChEBI" id="CHEBI:29105"/>
        <note>catalytic</note>
    </ligand>
</feature>
<keyword evidence="6 16" id="KW-0378">Hydrolase</keyword>
<keyword evidence="8" id="KW-0735">Signal-anchor</keyword>
<evidence type="ECO:0000313" key="21">
    <source>
        <dbReference type="Proteomes" id="UP000824782"/>
    </source>
</evidence>